<protein>
    <submittedName>
        <fullName evidence="2">Uncharacterized protein</fullName>
    </submittedName>
</protein>
<feature type="compositionally biased region" description="Basic and acidic residues" evidence="1">
    <location>
        <begin position="125"/>
        <end position="135"/>
    </location>
</feature>
<proteinExistence type="predicted"/>
<accession>A0AAU9XKQ2</accession>
<keyword evidence="3" id="KW-1185">Reference proteome</keyword>
<organism evidence="2 3">
    <name type="scientific">Pocillopora meandrina</name>
    <dbReference type="NCBI Taxonomy" id="46732"/>
    <lineage>
        <taxon>Eukaryota</taxon>
        <taxon>Metazoa</taxon>
        <taxon>Cnidaria</taxon>
        <taxon>Anthozoa</taxon>
        <taxon>Hexacorallia</taxon>
        <taxon>Scleractinia</taxon>
        <taxon>Astrocoeniina</taxon>
        <taxon>Pocilloporidae</taxon>
        <taxon>Pocillopora</taxon>
    </lineage>
</organism>
<evidence type="ECO:0000256" key="1">
    <source>
        <dbReference type="SAM" id="MobiDB-lite"/>
    </source>
</evidence>
<feature type="compositionally biased region" description="Basic residues" evidence="1">
    <location>
        <begin position="136"/>
        <end position="148"/>
    </location>
</feature>
<evidence type="ECO:0000313" key="3">
    <source>
        <dbReference type="Proteomes" id="UP001159428"/>
    </source>
</evidence>
<feature type="non-terminal residue" evidence="2">
    <location>
        <position position="1"/>
    </location>
</feature>
<reference evidence="2 3" key="1">
    <citation type="submission" date="2022-05" db="EMBL/GenBank/DDBJ databases">
        <authorList>
            <consortium name="Genoscope - CEA"/>
            <person name="William W."/>
        </authorList>
    </citation>
    <scope>NUCLEOTIDE SEQUENCE [LARGE SCALE GENOMIC DNA]</scope>
</reference>
<dbReference type="AlphaFoldDB" id="A0AAU9XKQ2"/>
<dbReference type="EMBL" id="CALNXJ010000047">
    <property type="protein sequence ID" value="CAH3150407.1"/>
    <property type="molecule type" value="Genomic_DNA"/>
</dbReference>
<dbReference type="Gene3D" id="3.40.50.300">
    <property type="entry name" value="P-loop containing nucleotide triphosphate hydrolases"/>
    <property type="match status" value="1"/>
</dbReference>
<dbReference type="InterPro" id="IPR027417">
    <property type="entry name" value="P-loop_NTPase"/>
</dbReference>
<gene>
    <name evidence="2" type="ORF">PMEA_00024788</name>
</gene>
<dbReference type="Gene3D" id="3.40.1310.20">
    <property type="match status" value="1"/>
</dbReference>
<evidence type="ECO:0000313" key="2">
    <source>
        <dbReference type="EMBL" id="CAH3150407.1"/>
    </source>
</evidence>
<sequence length="408" mass="47346">QLQPAKVRSVYLITYSQADLSIFPNRQSFADAVCEAVLNCEGPKTKLIQWACCQENHKRQGKHYHMVIKLNKIKRWLPIWQYLKNKWSVYVHFSNRHANYYSAWLYTTKEDEDFIQSAGHPDLGNSEREQEDGRSRMKGKNVSKTSVKRKRSKRLSCYEVSNIILEKKIQNRTELLALASAQKAEGKTDLAEFVMNRGNRVVEECISTAWEMEKANELLQRSKLTRLQILEKCLQDPCTAECDGRGVVCAQQLLAWNQVPIAVFNRSCKTFLLNPLNTIYKSFTNPATSTFAWVGAEKAEVIFLNDFRWNSQIIQWHDLLLMFEGQTVHLPAPKSHFSKDLEFKNDTPIFCTTKHDFVYVKGGVIDRMETEMMAVRWKAFQFQRQIPQNEQLSIQPCARCFAELILSQ</sequence>
<dbReference type="Proteomes" id="UP001159428">
    <property type="component" value="Unassembled WGS sequence"/>
</dbReference>
<feature type="region of interest" description="Disordered" evidence="1">
    <location>
        <begin position="117"/>
        <end position="148"/>
    </location>
</feature>
<name>A0AAU9XKQ2_9CNID</name>
<comment type="caution">
    <text evidence="2">The sequence shown here is derived from an EMBL/GenBank/DDBJ whole genome shotgun (WGS) entry which is preliminary data.</text>
</comment>